<gene>
    <name evidence="3" type="ORF">F8S09_01405</name>
</gene>
<organism evidence="3 4">
    <name type="scientific">Deinococcus terrestris</name>
    <dbReference type="NCBI Taxonomy" id="2651870"/>
    <lineage>
        <taxon>Bacteria</taxon>
        <taxon>Thermotogati</taxon>
        <taxon>Deinococcota</taxon>
        <taxon>Deinococci</taxon>
        <taxon>Deinococcales</taxon>
        <taxon>Deinococcaceae</taxon>
        <taxon>Deinococcus</taxon>
    </lineage>
</organism>
<sequence length="213" mass="22655">MSLTPGPEAASARPAPRPRSAKARANAWARTLHTYTSMISLLAVLFFAVTGVTLNHPDWAFGSAETRREVTGTLPAGWIQGGEVNWLTVAEELRARHGLRGRAGDTRVDETEASLSFKAPGYGADAFIDTATGQYTLTVDAQGAVAVLNDLHRGRDSGRAWAWLIDVSGALLALVAVTGLVILLYLKKTRGKALAVMLGGTVLTGLLMWRAMG</sequence>
<feature type="transmembrane region" description="Helical" evidence="2">
    <location>
        <begin position="193"/>
        <end position="212"/>
    </location>
</feature>
<dbReference type="Proteomes" id="UP000484842">
    <property type="component" value="Unassembled WGS sequence"/>
</dbReference>
<proteinExistence type="predicted"/>
<accession>A0A7X1TQL4</accession>
<keyword evidence="2" id="KW-0812">Transmembrane</keyword>
<evidence type="ECO:0000256" key="2">
    <source>
        <dbReference type="SAM" id="Phobius"/>
    </source>
</evidence>
<dbReference type="InterPro" id="IPR032307">
    <property type="entry name" value="PepSY_TM-like_2"/>
</dbReference>
<reference evidence="3 4" key="1">
    <citation type="submission" date="2019-10" db="EMBL/GenBank/DDBJ databases">
        <title>Deinococcus sp. isolated from soil.</title>
        <authorList>
            <person name="Li Y."/>
            <person name="Wang J."/>
        </authorList>
    </citation>
    <scope>NUCLEOTIDE SEQUENCE [LARGE SCALE GENOMIC DNA]</scope>
    <source>
        <strain evidence="3 4">SDU3-2</strain>
    </source>
</reference>
<dbReference type="PANTHER" id="PTHR40115:SF1">
    <property type="entry name" value="INNER MEMBRANE PROTEIN WITH PEPSY TM HELIX"/>
    <property type="match status" value="1"/>
</dbReference>
<protein>
    <submittedName>
        <fullName evidence="3">Peptidase</fullName>
    </submittedName>
</protein>
<evidence type="ECO:0000256" key="1">
    <source>
        <dbReference type="SAM" id="MobiDB-lite"/>
    </source>
</evidence>
<feature type="transmembrane region" description="Helical" evidence="2">
    <location>
        <begin position="160"/>
        <end position="186"/>
    </location>
</feature>
<keyword evidence="2" id="KW-1133">Transmembrane helix</keyword>
<keyword evidence="4" id="KW-1185">Reference proteome</keyword>
<feature type="transmembrane region" description="Helical" evidence="2">
    <location>
        <begin position="32"/>
        <end position="54"/>
    </location>
</feature>
<dbReference type="RefSeq" id="WP_322618417.1">
    <property type="nucleotide sequence ID" value="NZ_WBSL01000001.1"/>
</dbReference>
<dbReference type="AlphaFoldDB" id="A0A7X1TQL4"/>
<dbReference type="PANTHER" id="PTHR40115">
    <property type="entry name" value="INNER MEMBRANE PROTEIN WITH PEPSY TM HELIX"/>
    <property type="match status" value="1"/>
</dbReference>
<feature type="region of interest" description="Disordered" evidence="1">
    <location>
        <begin position="1"/>
        <end position="22"/>
    </location>
</feature>
<dbReference type="EMBL" id="WBSL01000001">
    <property type="protein sequence ID" value="MPY65352.1"/>
    <property type="molecule type" value="Genomic_DNA"/>
</dbReference>
<dbReference type="Pfam" id="PF16357">
    <property type="entry name" value="PepSY_TM_like_2"/>
    <property type="match status" value="1"/>
</dbReference>
<evidence type="ECO:0000313" key="4">
    <source>
        <dbReference type="Proteomes" id="UP000484842"/>
    </source>
</evidence>
<name>A0A7X1TQL4_9DEIO</name>
<comment type="caution">
    <text evidence="3">The sequence shown here is derived from an EMBL/GenBank/DDBJ whole genome shotgun (WGS) entry which is preliminary data.</text>
</comment>
<evidence type="ECO:0000313" key="3">
    <source>
        <dbReference type="EMBL" id="MPY65352.1"/>
    </source>
</evidence>
<keyword evidence="2" id="KW-0472">Membrane</keyword>